<keyword evidence="2" id="KW-0732">Signal</keyword>
<feature type="region of interest" description="Disordered" evidence="1">
    <location>
        <begin position="125"/>
        <end position="200"/>
    </location>
</feature>
<sequence length="200" mass="21373">MRAALLPAMVMGGMNAAHADRIKNPTGVFSGLDKITGRIVSFEVGIGETVQFGSLQMKADVCFTKPPTENPNTTSFVEVSETGTDGKPHRVFSGWMFAGSPGLHGVEHPVYDIWLVDCKGGTEVIPEPKDVAEEPPPLEPDPRRPTEASRQGDIMTSPLAPAQAAPPPPPVEAAPLPRQQPVRRAPVAPPMLGNDRSNDR</sequence>
<evidence type="ECO:0000313" key="3">
    <source>
        <dbReference type="EMBL" id="MBZ6074916.1"/>
    </source>
</evidence>
<feature type="signal peptide" evidence="2">
    <location>
        <begin position="1"/>
        <end position="19"/>
    </location>
</feature>
<keyword evidence="4" id="KW-1185">Reference proteome</keyword>
<accession>A0ABS7VHD1</accession>
<comment type="caution">
    <text evidence="3">The sequence shown here is derived from an EMBL/GenBank/DDBJ whole genome shotgun (WGS) entry which is preliminary data.</text>
</comment>
<protein>
    <submittedName>
        <fullName evidence="3">DUF2155 domain-containing protein</fullName>
    </submittedName>
</protein>
<feature type="chain" id="PRO_5045248906" evidence="2">
    <location>
        <begin position="20"/>
        <end position="200"/>
    </location>
</feature>
<evidence type="ECO:0000313" key="4">
    <source>
        <dbReference type="Proteomes" id="UP000704176"/>
    </source>
</evidence>
<evidence type="ECO:0000256" key="2">
    <source>
        <dbReference type="SAM" id="SignalP"/>
    </source>
</evidence>
<evidence type="ECO:0000256" key="1">
    <source>
        <dbReference type="SAM" id="MobiDB-lite"/>
    </source>
</evidence>
<organism evidence="3 4">
    <name type="scientific">Microvirga puerhi</name>
    <dbReference type="NCBI Taxonomy" id="2876078"/>
    <lineage>
        <taxon>Bacteria</taxon>
        <taxon>Pseudomonadati</taxon>
        <taxon>Pseudomonadota</taxon>
        <taxon>Alphaproteobacteria</taxon>
        <taxon>Hyphomicrobiales</taxon>
        <taxon>Methylobacteriaceae</taxon>
        <taxon>Microvirga</taxon>
    </lineage>
</organism>
<dbReference type="Pfam" id="PF09923">
    <property type="entry name" value="DUF2155"/>
    <property type="match status" value="1"/>
</dbReference>
<proteinExistence type="predicted"/>
<gene>
    <name evidence="3" type="ORF">K9B37_01195</name>
</gene>
<dbReference type="EMBL" id="JAIRBM010000001">
    <property type="protein sequence ID" value="MBZ6074916.1"/>
    <property type="molecule type" value="Genomic_DNA"/>
</dbReference>
<dbReference type="Proteomes" id="UP000704176">
    <property type="component" value="Unassembled WGS sequence"/>
</dbReference>
<reference evidence="3 4" key="1">
    <citation type="submission" date="2021-09" db="EMBL/GenBank/DDBJ databases">
        <title>The complete genome sequence of a new microorganism.</title>
        <authorList>
            <person name="Zi Z."/>
        </authorList>
    </citation>
    <scope>NUCLEOTIDE SEQUENCE [LARGE SCALE GENOMIC DNA]</scope>
    <source>
        <strain evidence="3 4">WGZ8</strain>
    </source>
</reference>
<dbReference type="InterPro" id="IPR019225">
    <property type="entry name" value="DUF2155"/>
</dbReference>
<name>A0ABS7VHD1_9HYPH</name>